<feature type="domain" description="NAD(P)-binding" evidence="1">
    <location>
        <begin position="7"/>
        <end position="193"/>
    </location>
</feature>
<dbReference type="InterPro" id="IPR036291">
    <property type="entry name" value="NAD(P)-bd_dom_sf"/>
</dbReference>
<dbReference type="PANTHER" id="PTHR15020">
    <property type="entry name" value="FLAVIN REDUCTASE-RELATED"/>
    <property type="match status" value="1"/>
</dbReference>
<gene>
    <name evidence="2" type="ORF">GCM10010470_66050</name>
</gene>
<sequence length="218" mass="22595">MRVAIAGGHGQIARLLGRRLARRGDTALGLIRNPDHAADLRVDGIEPVLADLEHTDAATLADRIAGSDAAVFAAGAGPGRGVPRKDTVDRAASGLLADACERAGVRRIIQISAMGTARPNPADVGEVFGAYLDAKRAAEADLRARDLDWTILRPGLLTDDAPTGRVTIAESVPRAEVTRADVAAVLVALLDAPGAAQHTLEMVNGDTPIDEAVRSALA</sequence>
<evidence type="ECO:0000313" key="2">
    <source>
        <dbReference type="EMBL" id="GAA2821567.1"/>
    </source>
</evidence>
<dbReference type="Proteomes" id="UP001500979">
    <property type="component" value="Unassembled WGS sequence"/>
</dbReference>
<keyword evidence="3" id="KW-1185">Reference proteome</keyword>
<dbReference type="RefSeq" id="WP_344686315.1">
    <property type="nucleotide sequence ID" value="NZ_BAAAUX010000045.1"/>
</dbReference>
<dbReference type="Pfam" id="PF13460">
    <property type="entry name" value="NAD_binding_10"/>
    <property type="match status" value="1"/>
</dbReference>
<dbReference type="SUPFAM" id="SSF51735">
    <property type="entry name" value="NAD(P)-binding Rossmann-fold domains"/>
    <property type="match status" value="1"/>
</dbReference>
<evidence type="ECO:0000259" key="1">
    <source>
        <dbReference type="Pfam" id="PF13460"/>
    </source>
</evidence>
<evidence type="ECO:0000313" key="3">
    <source>
        <dbReference type="Proteomes" id="UP001500979"/>
    </source>
</evidence>
<dbReference type="Gene3D" id="3.40.50.720">
    <property type="entry name" value="NAD(P)-binding Rossmann-like Domain"/>
    <property type="match status" value="1"/>
</dbReference>
<name>A0ABN3VPR0_9PSEU</name>
<reference evidence="2 3" key="1">
    <citation type="journal article" date="2019" name="Int. J. Syst. Evol. Microbiol.">
        <title>The Global Catalogue of Microorganisms (GCM) 10K type strain sequencing project: providing services to taxonomists for standard genome sequencing and annotation.</title>
        <authorList>
            <consortium name="The Broad Institute Genomics Platform"/>
            <consortium name="The Broad Institute Genome Sequencing Center for Infectious Disease"/>
            <person name="Wu L."/>
            <person name="Ma J."/>
        </authorList>
    </citation>
    <scope>NUCLEOTIDE SEQUENCE [LARGE SCALE GENOMIC DNA]</scope>
    <source>
        <strain evidence="2 3">JCM 9383</strain>
    </source>
</reference>
<proteinExistence type="predicted"/>
<accession>A0ABN3VPR0</accession>
<dbReference type="EMBL" id="BAAAUX010000045">
    <property type="protein sequence ID" value="GAA2821567.1"/>
    <property type="molecule type" value="Genomic_DNA"/>
</dbReference>
<comment type="caution">
    <text evidence="2">The sequence shown here is derived from an EMBL/GenBank/DDBJ whole genome shotgun (WGS) entry which is preliminary data.</text>
</comment>
<protein>
    <submittedName>
        <fullName evidence="2">NAD(P)H-binding protein</fullName>
    </submittedName>
</protein>
<organism evidence="2 3">
    <name type="scientific">Saccharopolyspora taberi</name>
    <dbReference type="NCBI Taxonomy" id="60895"/>
    <lineage>
        <taxon>Bacteria</taxon>
        <taxon>Bacillati</taxon>
        <taxon>Actinomycetota</taxon>
        <taxon>Actinomycetes</taxon>
        <taxon>Pseudonocardiales</taxon>
        <taxon>Pseudonocardiaceae</taxon>
        <taxon>Saccharopolyspora</taxon>
    </lineage>
</organism>
<dbReference type="InterPro" id="IPR016040">
    <property type="entry name" value="NAD(P)-bd_dom"/>
</dbReference>
<dbReference type="CDD" id="cd05243">
    <property type="entry name" value="SDR_a5"/>
    <property type="match status" value="1"/>
</dbReference>
<dbReference type="PANTHER" id="PTHR15020:SF50">
    <property type="entry name" value="UPF0659 PROTEIN YMR090W"/>
    <property type="match status" value="1"/>
</dbReference>